<evidence type="ECO:0000313" key="3">
    <source>
        <dbReference type="Proteomes" id="UP000225706"/>
    </source>
</evidence>
<comment type="caution">
    <text evidence="2">The sequence shown here is derived from an EMBL/GenBank/DDBJ whole genome shotgun (WGS) entry which is preliminary data.</text>
</comment>
<proteinExistence type="predicted"/>
<dbReference type="Proteomes" id="UP000225706">
    <property type="component" value="Unassembled WGS sequence"/>
</dbReference>
<reference evidence="3" key="1">
    <citation type="journal article" date="2017" name="bioRxiv">
        <title>Comparative analysis of the genomes of Stylophora pistillata and Acropora digitifera provides evidence for extensive differences between species of corals.</title>
        <authorList>
            <person name="Voolstra C.R."/>
            <person name="Li Y."/>
            <person name="Liew Y.J."/>
            <person name="Baumgarten S."/>
            <person name="Zoccola D."/>
            <person name="Flot J.-F."/>
            <person name="Tambutte S."/>
            <person name="Allemand D."/>
            <person name="Aranda M."/>
        </authorList>
    </citation>
    <scope>NUCLEOTIDE SEQUENCE [LARGE SCALE GENOMIC DNA]</scope>
</reference>
<dbReference type="InterPro" id="IPR016035">
    <property type="entry name" value="Acyl_Trfase/lysoPLipase"/>
</dbReference>
<keyword evidence="1" id="KW-1133">Transmembrane helix</keyword>
<dbReference type="AlphaFoldDB" id="A0A2B4S2D3"/>
<dbReference type="OrthoDB" id="5984259at2759"/>
<dbReference type="EMBL" id="LSMT01000233">
    <property type="protein sequence ID" value="PFX22645.1"/>
    <property type="molecule type" value="Genomic_DNA"/>
</dbReference>
<dbReference type="SUPFAM" id="SSF52151">
    <property type="entry name" value="FabD/lysophospholipase-like"/>
    <property type="match status" value="1"/>
</dbReference>
<keyword evidence="3" id="KW-1185">Reference proteome</keyword>
<sequence length="450" mass="49889">MRPGASGENSAIPDLSLAKFGLSFSGGGARSAAFCSGVLRRLLQKNVQIDYRMVRKSVFNFYAVRVSNVVRWIIQKAFYYPKTTAKCGCSGISWRNLFLFYPSPDESMIQTTPLKQALTLDDLDDLTPTYIGCTTVNRWKRTPSFREPHYEVLTMSPHGIERLDRPPDEQGLHGKLMPIAVRLSEVAANSAAAVNYDAGPLLGDEAPFRGLLVMMELSCGASVVASKRHRTNRHLCVKGLPFLIELFRVVPLVIILVFHAKDDSEYLLVAGLLIHLGISALITLIGLLPTGTENPGGLERLARFKVSYYEKNVNSDRKNKVGEGEILYITPRHPSKRVRTSPNVTWEQALCDIYEDLEAALWGAGPQLSLEEANRLTFCCCECCHGNMCRGLSEAMCGVFPHHSTANQFFTPTQFSAYHREGYRASMEAKVAQFVSDETDVTSVPGTNIV</sequence>
<keyword evidence="1" id="KW-0472">Membrane</keyword>
<keyword evidence="1" id="KW-0812">Transmembrane</keyword>
<name>A0A2B4S2D3_STYPI</name>
<protein>
    <submittedName>
        <fullName evidence="2">Uncharacterized protein</fullName>
    </submittedName>
</protein>
<evidence type="ECO:0000313" key="2">
    <source>
        <dbReference type="EMBL" id="PFX22645.1"/>
    </source>
</evidence>
<feature type="transmembrane region" description="Helical" evidence="1">
    <location>
        <begin position="266"/>
        <end position="288"/>
    </location>
</feature>
<accession>A0A2B4S2D3</accession>
<gene>
    <name evidence="2" type="ORF">AWC38_SpisGene12805</name>
</gene>
<feature type="transmembrane region" description="Helical" evidence="1">
    <location>
        <begin position="235"/>
        <end position="260"/>
    </location>
</feature>
<evidence type="ECO:0000256" key="1">
    <source>
        <dbReference type="SAM" id="Phobius"/>
    </source>
</evidence>
<organism evidence="2 3">
    <name type="scientific">Stylophora pistillata</name>
    <name type="common">Smooth cauliflower coral</name>
    <dbReference type="NCBI Taxonomy" id="50429"/>
    <lineage>
        <taxon>Eukaryota</taxon>
        <taxon>Metazoa</taxon>
        <taxon>Cnidaria</taxon>
        <taxon>Anthozoa</taxon>
        <taxon>Hexacorallia</taxon>
        <taxon>Scleractinia</taxon>
        <taxon>Astrocoeniina</taxon>
        <taxon>Pocilloporidae</taxon>
        <taxon>Stylophora</taxon>
    </lineage>
</organism>